<dbReference type="EMBL" id="SWAV01000001">
    <property type="protein sequence ID" value="TKA93620.1"/>
    <property type="molecule type" value="Genomic_DNA"/>
</dbReference>
<protein>
    <submittedName>
        <fullName evidence="4">PepSY domain-containing protein</fullName>
    </submittedName>
</protein>
<dbReference type="Proteomes" id="UP000186599">
    <property type="component" value="Unassembled WGS sequence"/>
</dbReference>
<dbReference type="OrthoDB" id="6307929at2"/>
<dbReference type="AlphaFoldDB" id="A0A031MG73"/>
<proteinExistence type="predicted"/>
<evidence type="ECO:0000313" key="2">
    <source>
        <dbReference type="EMBL" id="SER51954.1"/>
    </source>
</evidence>
<keyword evidence="1" id="KW-0472">Membrane</keyword>
<dbReference type="Proteomes" id="UP000305198">
    <property type="component" value="Unassembled WGS sequence"/>
</dbReference>
<gene>
    <name evidence="4" type="ORF">FA869_05555</name>
    <name evidence="3" type="ORF">SAMN04487855_0830</name>
    <name evidence="2" type="ORF">SAMN05216589_0795</name>
</gene>
<keyword evidence="1" id="KW-1133">Transmembrane helix</keyword>
<dbReference type="STRING" id="653930.SAMN05216589_0795"/>
<feature type="transmembrane region" description="Helical" evidence="1">
    <location>
        <begin position="145"/>
        <end position="170"/>
    </location>
</feature>
<name>A0A031MG73_9GAMM</name>
<feature type="transmembrane region" description="Helical" evidence="1">
    <location>
        <begin position="191"/>
        <end position="216"/>
    </location>
</feature>
<dbReference type="Proteomes" id="UP000186904">
    <property type="component" value="Unassembled WGS sequence"/>
</dbReference>
<accession>A0A031MG73</accession>
<feature type="transmembrane region" description="Helical" evidence="1">
    <location>
        <begin position="336"/>
        <end position="357"/>
    </location>
</feature>
<dbReference type="EMBL" id="FOGN01000001">
    <property type="protein sequence ID" value="SER51954.1"/>
    <property type="molecule type" value="Genomic_DNA"/>
</dbReference>
<evidence type="ECO:0000313" key="7">
    <source>
        <dbReference type="Proteomes" id="UP000305198"/>
    </source>
</evidence>
<reference evidence="5 6" key="1">
    <citation type="submission" date="2016-10" db="EMBL/GenBank/DDBJ databases">
        <authorList>
            <person name="de Groot N.N."/>
        </authorList>
    </citation>
    <scope>NUCLEOTIDE SEQUENCE [LARGE SCALE GENOMIC DNA]</scope>
    <source>
        <strain evidence="3 5">CGMCC 1.9095</strain>
        <strain evidence="2 6">DSM 22558</strain>
    </source>
</reference>
<dbReference type="Pfam" id="PF03929">
    <property type="entry name" value="PepSY_TM"/>
    <property type="match status" value="1"/>
</dbReference>
<keyword evidence="5" id="KW-1185">Reference proteome</keyword>
<evidence type="ECO:0000313" key="5">
    <source>
        <dbReference type="Proteomes" id="UP000186599"/>
    </source>
</evidence>
<evidence type="ECO:0000313" key="4">
    <source>
        <dbReference type="EMBL" id="TKA93620.1"/>
    </source>
</evidence>
<keyword evidence="1" id="KW-0812">Transmembrane</keyword>
<evidence type="ECO:0000313" key="6">
    <source>
        <dbReference type="Proteomes" id="UP000186904"/>
    </source>
</evidence>
<dbReference type="EMBL" id="FOUA01000001">
    <property type="protein sequence ID" value="SFL70887.1"/>
    <property type="molecule type" value="Genomic_DNA"/>
</dbReference>
<dbReference type="InterPro" id="IPR005625">
    <property type="entry name" value="PepSY-ass_TM"/>
</dbReference>
<dbReference type="PANTHER" id="PTHR34219">
    <property type="entry name" value="IRON-REGULATED INNER MEMBRANE PROTEIN-RELATED"/>
    <property type="match status" value="1"/>
</dbReference>
<organism evidence="4 7">
    <name type="scientific">Halopseudomonas bauzanensis</name>
    <dbReference type="NCBI Taxonomy" id="653930"/>
    <lineage>
        <taxon>Bacteria</taxon>
        <taxon>Pseudomonadati</taxon>
        <taxon>Pseudomonadota</taxon>
        <taxon>Gammaproteobacteria</taxon>
        <taxon>Pseudomonadales</taxon>
        <taxon>Pseudomonadaceae</taxon>
        <taxon>Halopseudomonas</taxon>
    </lineage>
</organism>
<feature type="transmembrane region" description="Helical" evidence="1">
    <location>
        <begin position="12"/>
        <end position="36"/>
    </location>
</feature>
<evidence type="ECO:0000313" key="3">
    <source>
        <dbReference type="EMBL" id="SFL70887.1"/>
    </source>
</evidence>
<dbReference type="RefSeq" id="WP_036988568.1">
    <property type="nucleotide sequence ID" value="NZ_FOGN01000001.1"/>
</dbReference>
<evidence type="ECO:0000256" key="1">
    <source>
        <dbReference type="SAM" id="Phobius"/>
    </source>
</evidence>
<sequence length="384" mass="42550">MSVRSMKVWSWLHTWTSLVCMLFMLLLCLTGLPLIFHHEIGHLLGTEIEAPEMPADTPHISLDRILQIGEARHPSQGGMFISREPDDDRVWYLTMADTPTSTSGLHQVAIDARTGEILGEPQLESGFMYIVNSLHIDLFAGLPGMLFLGLMGVLLLISLISGAVLYAPFMQKLAFGEVRRQRTKRLKWLDLHNLLGIVTLVWFLVVGATGVLNAWADLIVKAWQNDQLSTMLAPYHGQPPQERGSLEAAVQSARAYLPDMQIQFVAFPGTSFSSPHHYGVFMHGNQALTAHLSQPVLVDASTAQVTDSRPLPWYFNALQLSRPLHFGDYGGKALQIIWAVLDVLTIIVLASGLYLWLAKRGRRKAGASALARTNQSSTDARLQP</sequence>
<dbReference type="PANTHER" id="PTHR34219:SF3">
    <property type="entry name" value="BLL7967 PROTEIN"/>
    <property type="match status" value="1"/>
</dbReference>
<reference evidence="4 7" key="2">
    <citation type="submission" date="2019-04" db="EMBL/GenBank/DDBJ databases">
        <title>Crypto-aerobic microbial life in anoxic (sulfidic) marine sediments.</title>
        <authorList>
            <person name="Bhattacharya S."/>
            <person name="Roy C."/>
            <person name="Mondal N."/>
            <person name="Sarkar J."/>
            <person name="Mandal S."/>
            <person name="Rameez M.J."/>
            <person name="Ghosh W."/>
        </authorList>
    </citation>
    <scope>NUCLEOTIDE SEQUENCE [LARGE SCALE GENOMIC DNA]</scope>
    <source>
        <strain evidence="4 7">SBBB</strain>
    </source>
</reference>